<feature type="transmembrane region" description="Helical" evidence="2">
    <location>
        <begin position="31"/>
        <end position="49"/>
    </location>
</feature>
<feature type="transmembrane region" description="Helical" evidence="2">
    <location>
        <begin position="241"/>
        <end position="259"/>
    </location>
</feature>
<name>A0A285VGL3_9ACTN</name>
<keyword evidence="2" id="KW-1133">Transmembrane helix</keyword>
<dbReference type="AlphaFoldDB" id="A0A285VGL3"/>
<dbReference type="Proteomes" id="UP000219435">
    <property type="component" value="Unassembled WGS sequence"/>
</dbReference>
<feature type="transmembrane region" description="Helical" evidence="2">
    <location>
        <begin position="265"/>
        <end position="283"/>
    </location>
</feature>
<sequence>MGIGSTIGTAVERGLDEHDDRRDLAVTTWRYLRMGLIALAIGLGVAVAYERMRAGCWQTSISAYYYTPAQGVLVGGLVAIGVCLICLRGASDGEDVLLNLAGIGAPFVALVPLPDEGDCAVPDLAVGDQALNVGNNITALLVVAWLSLAFVALVTVRNPQRDATTRPSAADLTGYAVAVAVLLGTTVFFVADRGLFLDVAHYLAATLMFVFVFLNVCLNAVQRYRAERKAGMPAGWDNRYARIAVVMLVDVGVHGVLLLLDWSHWILTLEASLIALFTWFWVAQTFERWADGITPTPGTGMRPDPGGVGRRSTRAR</sequence>
<keyword evidence="2" id="KW-0812">Transmembrane</keyword>
<keyword evidence="4" id="KW-1185">Reference proteome</keyword>
<evidence type="ECO:0000256" key="1">
    <source>
        <dbReference type="SAM" id="MobiDB-lite"/>
    </source>
</evidence>
<feature type="transmembrane region" description="Helical" evidence="2">
    <location>
        <begin position="202"/>
        <end position="221"/>
    </location>
</feature>
<organism evidence="3 4">
    <name type="scientific">Blastococcus aggregatus</name>
    <dbReference type="NCBI Taxonomy" id="38502"/>
    <lineage>
        <taxon>Bacteria</taxon>
        <taxon>Bacillati</taxon>
        <taxon>Actinomycetota</taxon>
        <taxon>Actinomycetes</taxon>
        <taxon>Geodermatophilales</taxon>
        <taxon>Geodermatophilaceae</taxon>
        <taxon>Blastococcus</taxon>
    </lineage>
</organism>
<gene>
    <name evidence="3" type="ORF">SAMN05660748_4354</name>
</gene>
<evidence type="ECO:0000256" key="2">
    <source>
        <dbReference type="SAM" id="Phobius"/>
    </source>
</evidence>
<accession>A0A285VGL3</accession>
<feature type="transmembrane region" description="Helical" evidence="2">
    <location>
        <begin position="168"/>
        <end position="190"/>
    </location>
</feature>
<evidence type="ECO:0008006" key="5">
    <source>
        <dbReference type="Google" id="ProtNLM"/>
    </source>
</evidence>
<dbReference type="RefSeq" id="WP_097197088.1">
    <property type="nucleotide sequence ID" value="NZ_OBQI01000008.1"/>
</dbReference>
<evidence type="ECO:0000313" key="3">
    <source>
        <dbReference type="EMBL" id="SOC53242.1"/>
    </source>
</evidence>
<protein>
    <recommendedName>
        <fullName evidence="5">Frag1/DRAM/Sfk1 family protein</fullName>
    </recommendedName>
</protein>
<proteinExistence type="predicted"/>
<dbReference type="EMBL" id="OBQI01000008">
    <property type="protein sequence ID" value="SOC53242.1"/>
    <property type="molecule type" value="Genomic_DNA"/>
</dbReference>
<keyword evidence="2" id="KW-0472">Membrane</keyword>
<dbReference type="OrthoDB" id="9803163at2"/>
<feature type="region of interest" description="Disordered" evidence="1">
    <location>
        <begin position="293"/>
        <end position="316"/>
    </location>
</feature>
<feature type="transmembrane region" description="Helical" evidence="2">
    <location>
        <begin position="133"/>
        <end position="156"/>
    </location>
</feature>
<evidence type="ECO:0000313" key="4">
    <source>
        <dbReference type="Proteomes" id="UP000219435"/>
    </source>
</evidence>
<feature type="transmembrane region" description="Helical" evidence="2">
    <location>
        <begin position="69"/>
        <end position="87"/>
    </location>
</feature>
<feature type="transmembrane region" description="Helical" evidence="2">
    <location>
        <begin position="96"/>
        <end position="113"/>
    </location>
</feature>
<reference evidence="4" key="1">
    <citation type="submission" date="2017-08" db="EMBL/GenBank/DDBJ databases">
        <authorList>
            <person name="Varghese N."/>
            <person name="Submissions S."/>
        </authorList>
    </citation>
    <scope>NUCLEOTIDE SEQUENCE [LARGE SCALE GENOMIC DNA]</scope>
    <source>
        <strain evidence="4">DSM 4725</strain>
    </source>
</reference>